<organism evidence="6 7">
    <name type="scientific">Exobacillus caeni</name>
    <dbReference type="NCBI Taxonomy" id="2574798"/>
    <lineage>
        <taxon>Bacteria</taxon>
        <taxon>Bacillati</taxon>
        <taxon>Bacillota</taxon>
        <taxon>Bacilli</taxon>
        <taxon>Bacillales</taxon>
        <taxon>Guptibacillaceae</taxon>
        <taxon>Exobacillus</taxon>
    </lineage>
</organism>
<accession>A0A5R9F9X0</accession>
<dbReference type="Proteomes" id="UP000308230">
    <property type="component" value="Unassembled WGS sequence"/>
</dbReference>
<dbReference type="InterPro" id="IPR018484">
    <property type="entry name" value="FGGY_N"/>
</dbReference>
<evidence type="ECO:0000313" key="6">
    <source>
        <dbReference type="EMBL" id="TLS38438.1"/>
    </source>
</evidence>
<dbReference type="CDD" id="cd07779">
    <property type="entry name" value="ASKHA_NBD_FGGY_YgcE-like"/>
    <property type="match status" value="1"/>
</dbReference>
<evidence type="ECO:0000259" key="4">
    <source>
        <dbReference type="Pfam" id="PF00370"/>
    </source>
</evidence>
<evidence type="ECO:0000259" key="5">
    <source>
        <dbReference type="Pfam" id="PF02782"/>
    </source>
</evidence>
<reference evidence="6 7" key="1">
    <citation type="submission" date="2019-04" db="EMBL/GenBank/DDBJ databases">
        <title>Bacillus caeni sp. nov., a bacterium isolated from mangrove sediment.</title>
        <authorList>
            <person name="Huang H."/>
            <person name="Mo K."/>
            <person name="Hu Y."/>
        </authorList>
    </citation>
    <scope>NUCLEOTIDE SEQUENCE [LARGE SCALE GENOMIC DNA]</scope>
    <source>
        <strain evidence="6 7">HB172195</strain>
    </source>
</reference>
<dbReference type="Pfam" id="PF02782">
    <property type="entry name" value="FGGY_C"/>
    <property type="match status" value="1"/>
</dbReference>
<dbReference type="AlphaFoldDB" id="A0A5R9F9X0"/>
<evidence type="ECO:0000313" key="7">
    <source>
        <dbReference type="Proteomes" id="UP000308230"/>
    </source>
</evidence>
<dbReference type="GO" id="GO:0005975">
    <property type="term" value="P:carbohydrate metabolic process"/>
    <property type="evidence" value="ECO:0007669"/>
    <property type="project" value="InterPro"/>
</dbReference>
<evidence type="ECO:0000256" key="2">
    <source>
        <dbReference type="ARBA" id="ARBA00022679"/>
    </source>
</evidence>
<comment type="caution">
    <text evidence="6">The sequence shown here is derived from an EMBL/GenBank/DDBJ whole genome shotgun (WGS) entry which is preliminary data.</text>
</comment>
<dbReference type="EMBL" id="SWLG01000003">
    <property type="protein sequence ID" value="TLS38438.1"/>
    <property type="molecule type" value="Genomic_DNA"/>
</dbReference>
<dbReference type="InterPro" id="IPR050406">
    <property type="entry name" value="FGGY_Carb_Kinase"/>
</dbReference>
<dbReference type="InterPro" id="IPR018485">
    <property type="entry name" value="FGGY_C"/>
</dbReference>
<dbReference type="PANTHER" id="PTHR43095">
    <property type="entry name" value="SUGAR KINASE"/>
    <property type="match status" value="1"/>
</dbReference>
<dbReference type="PROSITE" id="PS00933">
    <property type="entry name" value="FGGY_KINASES_1"/>
    <property type="match status" value="1"/>
</dbReference>
<dbReference type="GO" id="GO:0016301">
    <property type="term" value="F:kinase activity"/>
    <property type="evidence" value="ECO:0007669"/>
    <property type="project" value="UniProtKB-KW"/>
</dbReference>
<name>A0A5R9F9X0_9BACL</name>
<feature type="domain" description="Carbohydrate kinase FGGY C-terminal" evidence="5">
    <location>
        <begin position="259"/>
        <end position="458"/>
    </location>
</feature>
<proteinExistence type="inferred from homology"/>
<dbReference type="Pfam" id="PF00370">
    <property type="entry name" value="FGGY_N"/>
    <property type="match status" value="1"/>
</dbReference>
<keyword evidence="2" id="KW-0808">Transferase</keyword>
<keyword evidence="7" id="KW-1185">Reference proteome</keyword>
<dbReference type="SUPFAM" id="SSF53067">
    <property type="entry name" value="Actin-like ATPase domain"/>
    <property type="match status" value="2"/>
</dbReference>
<dbReference type="RefSeq" id="WP_138123719.1">
    <property type="nucleotide sequence ID" value="NZ_SWLG01000003.1"/>
</dbReference>
<feature type="domain" description="Carbohydrate kinase FGGY N-terminal" evidence="4">
    <location>
        <begin position="9"/>
        <end position="249"/>
    </location>
</feature>
<keyword evidence="3 6" id="KW-0418">Kinase</keyword>
<dbReference type="PIRSF" id="PIRSF000538">
    <property type="entry name" value="GlpK"/>
    <property type="match status" value="1"/>
</dbReference>
<dbReference type="InterPro" id="IPR018483">
    <property type="entry name" value="Carb_kinase_FGGY_CS"/>
</dbReference>
<protein>
    <submittedName>
        <fullName evidence="6">Carbohydrate kinase</fullName>
    </submittedName>
</protein>
<dbReference type="PANTHER" id="PTHR43095:SF2">
    <property type="entry name" value="GLUCONOKINASE"/>
    <property type="match status" value="1"/>
</dbReference>
<dbReference type="GO" id="GO:0016773">
    <property type="term" value="F:phosphotransferase activity, alcohol group as acceptor"/>
    <property type="evidence" value="ECO:0007669"/>
    <property type="project" value="InterPro"/>
</dbReference>
<evidence type="ECO:0000256" key="1">
    <source>
        <dbReference type="ARBA" id="ARBA00009156"/>
    </source>
</evidence>
<dbReference type="OrthoDB" id="9805576at2"/>
<gene>
    <name evidence="6" type="ORF">FCL54_04680</name>
</gene>
<comment type="similarity">
    <text evidence="1">Belongs to the FGGY kinase family.</text>
</comment>
<dbReference type="InterPro" id="IPR000577">
    <property type="entry name" value="Carb_kinase_FGGY"/>
</dbReference>
<sequence length="514" mass="56461">MKRNEEKLILTIDVGTTATKAVLFNLEGNIVRVAHKEYSSKYIQPSIVDHDPNTWIQAITFVVPEVMNGLSPDAVSAVSVTSQRATIIPVDSNGEPLADAIHWQDKRTLAECEEIRETIDEEAIYNKTGLRIDPYFSLPKILWLKKQGNLINETAYLLTVHDFIIHYLTGEFKTDWTQASRTMLFNINSFQWDRDLMNQFNISSSMMPDAYPPGTVAGNLKEQVAKQLGLRDGIPVVMAGGDQQCAAVGLGVTRIGTAKVTTGTGSFVVAPVGQSIRDKGKRVLCSPSSIKGQWVMEAGIFTTGSIYRWLKDELISHKGIDSTVTFEDLNREASASQAGANGILMVPHFAGSASPYWNPKSRGIVFNLTLGHKRADIIRAFLEGIAFEINKNIKVINDVLRESAFQTSEGVNEVFVSGGLVKADLFNEIQANIFGRKVVPGKAEEATALGAAILAAVSIGVYRTVPDACEIMTNSAGKKAYQPDEKVHSYYQKLGKVHDKIYRSLDEAGVFEEI</sequence>
<dbReference type="Gene3D" id="3.30.420.40">
    <property type="match status" value="2"/>
</dbReference>
<dbReference type="InterPro" id="IPR043129">
    <property type="entry name" value="ATPase_NBD"/>
</dbReference>
<evidence type="ECO:0000256" key="3">
    <source>
        <dbReference type="ARBA" id="ARBA00022777"/>
    </source>
</evidence>